<evidence type="ECO:0000313" key="3">
    <source>
        <dbReference type="EMBL" id="KVG66818.1"/>
    </source>
</evidence>
<dbReference type="InterPro" id="IPR036291">
    <property type="entry name" value="NAD(P)-bd_dom_sf"/>
</dbReference>
<gene>
    <name evidence="3" type="ORF">WJ33_26040</name>
</gene>
<evidence type="ECO:0000256" key="1">
    <source>
        <dbReference type="ARBA" id="ARBA00023002"/>
    </source>
</evidence>
<dbReference type="InterPro" id="IPR051267">
    <property type="entry name" value="STEAP_metalloreductase"/>
</dbReference>
<dbReference type="Pfam" id="PF03807">
    <property type="entry name" value="F420_oxidored"/>
    <property type="match status" value="1"/>
</dbReference>
<evidence type="ECO:0000259" key="2">
    <source>
        <dbReference type="Pfam" id="PF03807"/>
    </source>
</evidence>
<evidence type="ECO:0000313" key="4">
    <source>
        <dbReference type="Proteomes" id="UP000064029"/>
    </source>
</evidence>
<sequence length="224" mass="24303">MKIGIIGAGRMAQSVAWLATRAGYQVMLSNSRGPETLQGLRKPLGCEVGRVDEAAAYGDIVFAALPLQAYRAVPAEPLEGKIVLNPQNYFPYFGLLPELESGAMTTAEVLAHHLPKSRVVKAFNAILVEDVVPDARPAGAPDRRALPVAGDAADARSTTITLLDRLGYDAVDAGPLAEGWRFERRRPVYCVPLDKAMLAQMLAETTRDSVMPEAHWQTHRGMRA</sequence>
<dbReference type="EMBL" id="LOXM01000131">
    <property type="protein sequence ID" value="KVG66818.1"/>
    <property type="molecule type" value="Genomic_DNA"/>
</dbReference>
<dbReference type="RefSeq" id="WP_059752275.1">
    <property type="nucleotide sequence ID" value="NZ_CP013414.1"/>
</dbReference>
<reference evidence="3 4" key="1">
    <citation type="submission" date="2015-11" db="EMBL/GenBank/DDBJ databases">
        <title>Expanding the genomic diversity of Burkholderia species for the development of highly accurate diagnostics.</title>
        <authorList>
            <person name="Sahl J."/>
            <person name="Keim P."/>
            <person name="Wagner D."/>
        </authorList>
    </citation>
    <scope>NUCLEOTIDE SEQUENCE [LARGE SCALE GENOMIC DNA]</scope>
    <source>
        <strain evidence="3 4">MSMB2036</strain>
    </source>
</reference>
<dbReference type="PANTHER" id="PTHR14239">
    <property type="entry name" value="DUDULIN-RELATED"/>
    <property type="match status" value="1"/>
</dbReference>
<accession>A0A103RFF0</accession>
<feature type="domain" description="Pyrroline-5-carboxylate reductase catalytic N-terminal" evidence="2">
    <location>
        <begin position="2"/>
        <end position="87"/>
    </location>
</feature>
<dbReference type="AlphaFoldDB" id="A0A103RFF0"/>
<name>A0A103RFF0_9BURK</name>
<keyword evidence="1" id="KW-0560">Oxidoreductase</keyword>
<dbReference type="SUPFAM" id="SSF51735">
    <property type="entry name" value="NAD(P)-binding Rossmann-fold domains"/>
    <property type="match status" value="1"/>
</dbReference>
<proteinExistence type="predicted"/>
<dbReference type="InterPro" id="IPR028939">
    <property type="entry name" value="P5C_Rdtase_cat_N"/>
</dbReference>
<dbReference type="GO" id="GO:0016491">
    <property type="term" value="F:oxidoreductase activity"/>
    <property type="evidence" value="ECO:0007669"/>
    <property type="project" value="UniProtKB-KW"/>
</dbReference>
<comment type="caution">
    <text evidence="3">The sequence shown here is derived from an EMBL/GenBank/DDBJ whole genome shotgun (WGS) entry which is preliminary data.</text>
</comment>
<organism evidence="3 4">
    <name type="scientific">Burkholderia ubonensis</name>
    <dbReference type="NCBI Taxonomy" id="101571"/>
    <lineage>
        <taxon>Bacteria</taxon>
        <taxon>Pseudomonadati</taxon>
        <taxon>Pseudomonadota</taxon>
        <taxon>Betaproteobacteria</taxon>
        <taxon>Burkholderiales</taxon>
        <taxon>Burkholderiaceae</taxon>
        <taxon>Burkholderia</taxon>
        <taxon>Burkholderia cepacia complex</taxon>
    </lineage>
</organism>
<protein>
    <submittedName>
        <fullName evidence="3">NADP oxidoreductase</fullName>
    </submittedName>
</protein>
<dbReference type="Proteomes" id="UP000064029">
    <property type="component" value="Unassembled WGS sequence"/>
</dbReference>
<dbReference type="Gene3D" id="3.40.50.720">
    <property type="entry name" value="NAD(P)-binding Rossmann-like Domain"/>
    <property type="match status" value="1"/>
</dbReference>